<accession>A0ABN3TT20</accession>
<evidence type="ECO:0000313" key="1">
    <source>
        <dbReference type="EMBL" id="GAA2718397.1"/>
    </source>
</evidence>
<evidence type="ECO:0000313" key="2">
    <source>
        <dbReference type="Proteomes" id="UP001501842"/>
    </source>
</evidence>
<reference evidence="1 2" key="1">
    <citation type="journal article" date="2019" name="Int. J. Syst. Evol. Microbiol.">
        <title>The Global Catalogue of Microorganisms (GCM) 10K type strain sequencing project: providing services to taxonomists for standard genome sequencing and annotation.</title>
        <authorList>
            <consortium name="The Broad Institute Genomics Platform"/>
            <consortium name="The Broad Institute Genome Sequencing Center for Infectious Disease"/>
            <person name="Wu L."/>
            <person name="Ma J."/>
        </authorList>
    </citation>
    <scope>NUCLEOTIDE SEQUENCE [LARGE SCALE GENOMIC DNA]</scope>
    <source>
        <strain evidence="1 2">JCM 8201</strain>
    </source>
</reference>
<dbReference type="EMBL" id="BAAATZ010000001">
    <property type="protein sequence ID" value="GAA2718397.1"/>
    <property type="molecule type" value="Genomic_DNA"/>
</dbReference>
<organism evidence="1 2">
    <name type="scientific">Actinocorallia aurantiaca</name>
    <dbReference type="NCBI Taxonomy" id="46204"/>
    <lineage>
        <taxon>Bacteria</taxon>
        <taxon>Bacillati</taxon>
        <taxon>Actinomycetota</taxon>
        <taxon>Actinomycetes</taxon>
        <taxon>Streptosporangiales</taxon>
        <taxon>Thermomonosporaceae</taxon>
        <taxon>Actinocorallia</taxon>
    </lineage>
</organism>
<dbReference type="Proteomes" id="UP001501842">
    <property type="component" value="Unassembled WGS sequence"/>
</dbReference>
<proteinExistence type="predicted"/>
<sequence length="65" mass="7334">MPNVMILGGMFMAKTPRDLSVRIRSTEAELVMAEDLLHAGADPADLDDEWLLARPFRVRHLLSRS</sequence>
<protein>
    <submittedName>
        <fullName evidence="1">Uncharacterized protein</fullName>
    </submittedName>
</protein>
<gene>
    <name evidence="1" type="ORF">GCM10010439_01230</name>
</gene>
<name>A0ABN3TT20_9ACTN</name>
<keyword evidence="2" id="KW-1185">Reference proteome</keyword>
<comment type="caution">
    <text evidence="1">The sequence shown here is derived from an EMBL/GenBank/DDBJ whole genome shotgun (WGS) entry which is preliminary data.</text>
</comment>